<feature type="region of interest" description="Disordered" evidence="1">
    <location>
        <begin position="92"/>
        <end position="157"/>
    </location>
</feature>
<evidence type="ECO:0000259" key="2">
    <source>
        <dbReference type="PROSITE" id="PS51194"/>
    </source>
</evidence>
<dbReference type="Gene3D" id="3.40.50.300">
    <property type="entry name" value="P-loop containing nucleotide triphosphate hydrolases"/>
    <property type="match status" value="1"/>
</dbReference>
<dbReference type="CDD" id="cd18785">
    <property type="entry name" value="SF2_C"/>
    <property type="match status" value="1"/>
</dbReference>
<feature type="compositionally biased region" description="Acidic residues" evidence="1">
    <location>
        <begin position="116"/>
        <end position="131"/>
    </location>
</feature>
<dbReference type="Proteomes" id="UP001185331">
    <property type="component" value="Unassembled WGS sequence"/>
</dbReference>
<reference evidence="3" key="1">
    <citation type="submission" date="2023-07" db="EMBL/GenBank/DDBJ databases">
        <title>Sorghum-associated microbial communities from plants grown in Nebraska, USA.</title>
        <authorList>
            <person name="Schachtman D."/>
        </authorList>
    </citation>
    <scope>NUCLEOTIDE SEQUENCE</scope>
    <source>
        <strain evidence="3">BE330</strain>
    </source>
</reference>
<dbReference type="InterPro" id="IPR027417">
    <property type="entry name" value="P-loop_NTPase"/>
</dbReference>
<dbReference type="GO" id="GO:0036297">
    <property type="term" value="P:interstrand cross-link repair"/>
    <property type="evidence" value="ECO:0007669"/>
    <property type="project" value="TreeGrafter"/>
</dbReference>
<dbReference type="PANTHER" id="PTHR47957:SF3">
    <property type="entry name" value="ATP-DEPENDENT HELICASE HRQ1"/>
    <property type="match status" value="1"/>
</dbReference>
<comment type="caution">
    <text evidence="3">The sequence shown here is derived from an EMBL/GenBank/DDBJ whole genome shotgun (WGS) entry which is preliminary data.</text>
</comment>
<sequence length="1264" mass="140006">MTTQSTGTRQVWTEAELAPHHLRGRDAILKALRRELVGPDLTQGVGQLDLGALPPISYRESRQVWKDGQSGEEILLHDPPSRRYSAGVLYQSGTAMPPAPAEPNPEQQDVDLSAATEDEDEDVAVDPELESTIDRINQRPGRGEGGEDDPDAGTISLAHTNDRLPSAAAVSFLADVPASGRLVVRLPSTHPVLGVPVNGRYDRFSFKRLVRAGKPRPDHGAQEPRPMREVSAGGYVRRPVQASWQIPAGALLTAGRSAADLQPVGLQQVGPLHLQVQVISRPVAEGGTQRLLTVSLINRTDRELSRDQGSLFQTHMTLEFQDAAGEVLSVILPYPESRPKDPETLSNALLYRDVPAFASGHGCAADWEVAATGGSGRPRAIRIHSEFLPFTQTPSITPDIEDEQGRPLQIAMRAMAGLEGRSREELLQDLDRVVVLYGHWIRRQEQRSADLPLHHRSTAQDHLKLCWEAHRRMQGGLAYLAADPLAWRAFQLANHAILLQQIRSRHSLREAQILPSRLLKFSAPFPAITDLPSSGRGQWRAFQIAFLLLSVASTAQGEHPERETIDLIFFPTGGGKTEAYLGLTAFSGFLRRLRNPADTGVQVLMRYTLRLLTAQQFQRAASLMCAMEYLRRHPATSAGLGQESFSVGIWLGGTVTPNSRKDAQQALKGLHDPKGAVGDGQNPFMLRRCPWCGAEMGLKVTRKARGAEQRDVLGYTELNKRVVLHCSDPVCDFHLGRSRNRGLPVLVTDEEVYEARPMLVIGTVDKFAQLAWNPESRALFGLDRSGTRIFSPPGLIVQDELHLISGPLGSMTGLLEPVIEYLCTGAGHKPKIVCSTATIRAFREQVRDLYGRVTEEGLGNAALFPPPGLDASDAFFATYARQRDAEGRPTGPLLPGRMYAGVSASGFSSLQLAQIKTYGALLNAPVELAPHARDPWWTLLGFFSSLQELGTTLTLLRTYVPSYLDAIRERYQRSYQEARRLYRIEELTGRLTSEEVPAAIEKLEQAYLPQGLPNPVDPTQSTGRQKAVDMCLASSIIEVGVDISRLSLMTILSQPKTTAQYIQVSGRVGREWQTRPGLVVTVYSPTRPRDRSHFERFRTYHQQLYAQVEPTSVTPFSPQAMERGLHLALVAYVRQYGPMEAPDGTPGVAYYPKTVPTTLIENFAALMRRRIQIVDQRELQTFEDILAEKIQNWETWRPDKFEDQSGDRIGLISRAGSYVQEGLRNRTWFTPNSLRNVDASCEGTVSSLTIDDQNEQAARTRRYS</sequence>
<evidence type="ECO:0000313" key="3">
    <source>
        <dbReference type="EMBL" id="MDR6220962.1"/>
    </source>
</evidence>
<dbReference type="InterPro" id="IPR001650">
    <property type="entry name" value="Helicase_C-like"/>
</dbReference>
<dbReference type="AlphaFoldDB" id="A0AAE3XGH6"/>
<dbReference type="Pfam" id="PF00271">
    <property type="entry name" value="Helicase_C"/>
    <property type="match status" value="1"/>
</dbReference>
<dbReference type="SUPFAM" id="SSF52540">
    <property type="entry name" value="P-loop containing nucleoside triphosphate hydrolases"/>
    <property type="match status" value="1"/>
</dbReference>
<gene>
    <name evidence="3" type="ORF">J2Y00_004593</name>
</gene>
<dbReference type="SMART" id="SM00490">
    <property type="entry name" value="HELICc"/>
    <property type="match status" value="1"/>
</dbReference>
<dbReference type="RefSeq" id="WP_309858382.1">
    <property type="nucleotide sequence ID" value="NZ_JAVDQJ010000019.1"/>
</dbReference>
<feature type="domain" description="Helicase C-terminal" evidence="2">
    <location>
        <begin position="945"/>
        <end position="1122"/>
    </location>
</feature>
<dbReference type="PANTHER" id="PTHR47957">
    <property type="entry name" value="ATP-DEPENDENT HELICASE HRQ1"/>
    <property type="match status" value="1"/>
</dbReference>
<evidence type="ECO:0000313" key="4">
    <source>
        <dbReference type="Proteomes" id="UP001185331"/>
    </source>
</evidence>
<proteinExistence type="predicted"/>
<dbReference type="PROSITE" id="PS51194">
    <property type="entry name" value="HELICASE_CTER"/>
    <property type="match status" value="1"/>
</dbReference>
<dbReference type="GO" id="GO:0043138">
    <property type="term" value="F:3'-5' DNA helicase activity"/>
    <property type="evidence" value="ECO:0007669"/>
    <property type="project" value="TreeGrafter"/>
</dbReference>
<dbReference type="EMBL" id="JAVDQK010000020">
    <property type="protein sequence ID" value="MDR6220962.1"/>
    <property type="molecule type" value="Genomic_DNA"/>
</dbReference>
<protein>
    <recommendedName>
        <fullName evidence="2">Helicase C-terminal domain-containing protein</fullName>
    </recommendedName>
</protein>
<dbReference type="GO" id="GO:0006289">
    <property type="term" value="P:nucleotide-excision repair"/>
    <property type="evidence" value="ECO:0007669"/>
    <property type="project" value="TreeGrafter"/>
</dbReference>
<organism evidence="3 4">
    <name type="scientific">Deinococcus soli</name>
    <name type="common">ex Cha et al. 2016</name>
    <dbReference type="NCBI Taxonomy" id="1309411"/>
    <lineage>
        <taxon>Bacteria</taxon>
        <taxon>Thermotogati</taxon>
        <taxon>Deinococcota</taxon>
        <taxon>Deinococci</taxon>
        <taxon>Deinococcales</taxon>
        <taxon>Deinococcaceae</taxon>
        <taxon>Deinococcus</taxon>
    </lineage>
</organism>
<accession>A0AAE3XGH6</accession>
<feature type="compositionally biased region" description="Basic and acidic residues" evidence="1">
    <location>
        <begin position="132"/>
        <end position="145"/>
    </location>
</feature>
<evidence type="ECO:0000256" key="1">
    <source>
        <dbReference type="SAM" id="MobiDB-lite"/>
    </source>
</evidence>
<name>A0AAE3XGH6_9DEIO</name>